<evidence type="ECO:0000256" key="4">
    <source>
        <dbReference type="ARBA" id="ARBA00022679"/>
    </source>
</evidence>
<protein>
    <submittedName>
        <fullName evidence="11">tRNA (N(6)-L-threonylcarbamoyladenosine(37)-C(2))-methylthiotransferase MtaB</fullName>
    </submittedName>
</protein>
<accession>A0A975F8N3</accession>
<evidence type="ECO:0000256" key="8">
    <source>
        <dbReference type="ARBA" id="ARBA00023014"/>
    </source>
</evidence>
<dbReference type="InterPro" id="IPR006467">
    <property type="entry name" value="MiaB-like_bact"/>
</dbReference>
<proteinExistence type="predicted"/>
<name>A0A975F8N3_9GAMM</name>
<dbReference type="SFLD" id="SFLDG01061">
    <property type="entry name" value="methylthiotransferase"/>
    <property type="match status" value="1"/>
</dbReference>
<evidence type="ECO:0000313" key="12">
    <source>
        <dbReference type="Proteomes" id="UP000672009"/>
    </source>
</evidence>
<dbReference type="InterPro" id="IPR058240">
    <property type="entry name" value="rSAM_sf"/>
</dbReference>
<dbReference type="PROSITE" id="PS51449">
    <property type="entry name" value="MTTASE_N"/>
    <property type="match status" value="1"/>
</dbReference>
<keyword evidence="3" id="KW-0963">Cytoplasm</keyword>
<dbReference type="PROSITE" id="PS51918">
    <property type="entry name" value="RADICAL_SAM"/>
    <property type="match status" value="1"/>
</dbReference>
<keyword evidence="4" id="KW-0808">Transferase</keyword>
<gene>
    <name evidence="11" type="primary">mtaB</name>
    <name evidence="11" type="ORF">J9260_12110</name>
</gene>
<evidence type="ECO:0000313" key="11">
    <source>
        <dbReference type="EMBL" id="QTR52470.1"/>
    </source>
</evidence>
<dbReference type="PANTHER" id="PTHR11918">
    <property type="entry name" value="RADICAL SAM PROTEINS"/>
    <property type="match status" value="1"/>
</dbReference>
<dbReference type="EMBL" id="CP072793">
    <property type="protein sequence ID" value="QTR52470.1"/>
    <property type="molecule type" value="Genomic_DNA"/>
</dbReference>
<evidence type="ECO:0000259" key="10">
    <source>
        <dbReference type="PROSITE" id="PS51918"/>
    </source>
</evidence>
<dbReference type="FunFam" id="3.80.30.20:FF:000001">
    <property type="entry name" value="tRNA-2-methylthio-N(6)-dimethylallyladenosine synthase 2"/>
    <property type="match status" value="1"/>
</dbReference>
<dbReference type="KEGG" id="tun:J9260_12110"/>
<dbReference type="Pfam" id="PF04055">
    <property type="entry name" value="Radical_SAM"/>
    <property type="match status" value="1"/>
</dbReference>
<dbReference type="PANTHER" id="PTHR11918:SF45">
    <property type="entry name" value="THREONYLCARBAMOYLADENOSINE TRNA METHYLTHIOTRANSFERASE"/>
    <property type="match status" value="1"/>
</dbReference>
<evidence type="ECO:0000256" key="3">
    <source>
        <dbReference type="ARBA" id="ARBA00022490"/>
    </source>
</evidence>
<keyword evidence="7" id="KW-0408">Iron</keyword>
<sequence>MKVHLKALGCRLNEAELEQWSQQFLAAGHEIAPASQDADVLVLNTCAVTSDASGKSRRLMHRLYRENPEARLVVTGCYATLQAREVESALGVDLVISNAEKDQLPQKIMEAFELPVMPAMAIEPGESPLFLRGRHRAFIKIQDGCRYRCTFCIVTVARGDERSRTVADIVNEINTLHRQGIQEIVLTGVHVGGYGSDIDSSLYHLVQEILRETSIPRIRFASVEPWDLPDDFFALFSNPRLMPHMHLPLQSGSDSVLRRMARRCKTTEFADLVTEARRSIPGFNVTTDIIVGFPGETDDEWQQSLAYLSTIGFGHIHIFTYSAREGTKAARLPDPIAEAVKKQRSQILHSLADNLKRSWLQQQLGQCVPVLWEYARQETAGQKLYTGYTPNYCKVLVSVPDNQTLENTITATRLNTVADDGSVLYGSLES</sequence>
<keyword evidence="6" id="KW-0479">Metal-binding</keyword>
<dbReference type="Proteomes" id="UP000672009">
    <property type="component" value="Chromosome"/>
</dbReference>
<reference evidence="11" key="1">
    <citation type="submission" date="2021-04" db="EMBL/GenBank/DDBJ databases">
        <title>Genomics, taxonomy and metabolism of representatives of sulfur bacteria of the genus Thiothrix: Thiothrix fructosivorans QT, Thiothrix unzii A1T and three new species, Thiothrix subterranea sp. nov., Thiothrix litoralis sp. nov. and 'Candidatus Thiothrix anitrata' sp. nov.</title>
        <authorList>
            <person name="Ravin N.V."/>
            <person name="Smolyakov D."/>
            <person name="Rudenko T.S."/>
            <person name="Mardanov A.V."/>
            <person name="Beletsky A.V."/>
            <person name="Markov N.D."/>
            <person name="Fomenkov A.I."/>
            <person name="Roberts R.J."/>
            <person name="Karnachuk O.V."/>
            <person name="Novikov A."/>
            <person name="Grabovich M.Y."/>
        </authorList>
    </citation>
    <scope>NUCLEOTIDE SEQUENCE</scope>
    <source>
        <strain evidence="11">A1</strain>
    </source>
</reference>
<keyword evidence="8" id="KW-0411">Iron-sulfur</keyword>
<dbReference type="AlphaFoldDB" id="A0A975F8N3"/>
<dbReference type="PROSITE" id="PS01278">
    <property type="entry name" value="MTTASE_RADICAL"/>
    <property type="match status" value="1"/>
</dbReference>
<dbReference type="SUPFAM" id="SSF102114">
    <property type="entry name" value="Radical SAM enzymes"/>
    <property type="match status" value="1"/>
</dbReference>
<evidence type="ECO:0000256" key="7">
    <source>
        <dbReference type="ARBA" id="ARBA00023004"/>
    </source>
</evidence>
<dbReference type="Gene3D" id="3.80.30.20">
    <property type="entry name" value="tm_1862 like domain"/>
    <property type="match status" value="1"/>
</dbReference>
<keyword evidence="12" id="KW-1185">Reference proteome</keyword>
<comment type="cofactor">
    <cofactor evidence="1">
        <name>[4Fe-4S] cluster</name>
        <dbReference type="ChEBI" id="CHEBI:49883"/>
    </cofactor>
</comment>
<evidence type="ECO:0000256" key="5">
    <source>
        <dbReference type="ARBA" id="ARBA00022691"/>
    </source>
</evidence>
<dbReference type="InterPro" id="IPR020612">
    <property type="entry name" value="Methylthiotransferase_CS"/>
</dbReference>
<dbReference type="SFLD" id="SFLDG01082">
    <property type="entry name" value="B12-binding_domain_containing"/>
    <property type="match status" value="1"/>
</dbReference>
<keyword evidence="2" id="KW-0004">4Fe-4S</keyword>
<evidence type="ECO:0000256" key="2">
    <source>
        <dbReference type="ARBA" id="ARBA00022485"/>
    </source>
</evidence>
<feature type="domain" description="MTTase N-terminal" evidence="9">
    <location>
        <begin position="1"/>
        <end position="113"/>
    </location>
</feature>
<keyword evidence="5" id="KW-0949">S-adenosyl-L-methionine</keyword>
<dbReference type="InterPro" id="IPR006638">
    <property type="entry name" value="Elp3/MiaA/NifB-like_rSAM"/>
</dbReference>
<dbReference type="InterPro" id="IPR023404">
    <property type="entry name" value="rSAM_horseshoe"/>
</dbReference>
<dbReference type="NCBIfam" id="TIGR00089">
    <property type="entry name" value="MiaB/RimO family radical SAM methylthiotransferase"/>
    <property type="match status" value="1"/>
</dbReference>
<dbReference type="SMART" id="SM00729">
    <property type="entry name" value="Elp3"/>
    <property type="match status" value="1"/>
</dbReference>
<dbReference type="InterPro" id="IPR007197">
    <property type="entry name" value="rSAM"/>
</dbReference>
<dbReference type="GO" id="GO:0051539">
    <property type="term" value="F:4 iron, 4 sulfur cluster binding"/>
    <property type="evidence" value="ECO:0007669"/>
    <property type="project" value="UniProtKB-KW"/>
</dbReference>
<evidence type="ECO:0000256" key="1">
    <source>
        <dbReference type="ARBA" id="ARBA00001966"/>
    </source>
</evidence>
<evidence type="ECO:0000256" key="6">
    <source>
        <dbReference type="ARBA" id="ARBA00022723"/>
    </source>
</evidence>
<dbReference type="GO" id="GO:0046872">
    <property type="term" value="F:metal ion binding"/>
    <property type="evidence" value="ECO:0007669"/>
    <property type="project" value="UniProtKB-KW"/>
</dbReference>
<dbReference type="InterPro" id="IPR038135">
    <property type="entry name" value="Methylthiotransferase_N_sf"/>
</dbReference>
<dbReference type="SFLD" id="SFLDS00029">
    <property type="entry name" value="Radical_SAM"/>
    <property type="match status" value="1"/>
</dbReference>
<dbReference type="InterPro" id="IPR005839">
    <property type="entry name" value="Methylthiotransferase"/>
</dbReference>
<feature type="domain" description="Radical SAM core" evidence="10">
    <location>
        <begin position="131"/>
        <end position="358"/>
    </location>
</feature>
<dbReference type="RefSeq" id="WP_210218015.1">
    <property type="nucleotide sequence ID" value="NZ_CP072793.1"/>
</dbReference>
<dbReference type="InterPro" id="IPR013848">
    <property type="entry name" value="Methylthiotransferase_N"/>
</dbReference>
<dbReference type="GO" id="GO:0035598">
    <property type="term" value="F:tRNA (N(6)-L-threonylcarbamoyladenosine(37)-C(2))-methylthiotransferase activity"/>
    <property type="evidence" value="ECO:0007669"/>
    <property type="project" value="TreeGrafter"/>
</dbReference>
<dbReference type="NCBIfam" id="TIGR01579">
    <property type="entry name" value="MiaB-like-C"/>
    <property type="match status" value="1"/>
</dbReference>
<dbReference type="Gene3D" id="3.40.50.12160">
    <property type="entry name" value="Methylthiotransferase, N-terminal domain"/>
    <property type="match status" value="1"/>
</dbReference>
<dbReference type="Pfam" id="PF00919">
    <property type="entry name" value="UPF0004"/>
    <property type="match status" value="1"/>
</dbReference>
<evidence type="ECO:0000259" key="9">
    <source>
        <dbReference type="PROSITE" id="PS51449"/>
    </source>
</evidence>
<organism evidence="11 12">
    <name type="scientific">Thiothrix unzii</name>
    <dbReference type="NCBI Taxonomy" id="111769"/>
    <lineage>
        <taxon>Bacteria</taxon>
        <taxon>Pseudomonadati</taxon>
        <taxon>Pseudomonadota</taxon>
        <taxon>Gammaproteobacteria</taxon>
        <taxon>Thiotrichales</taxon>
        <taxon>Thiotrichaceae</taxon>
        <taxon>Thiothrix</taxon>
    </lineage>
</organism>